<comment type="caution">
    <text evidence="21">The sequence shown here is derived from an EMBL/GenBank/DDBJ whole genome shotgun (WGS) entry which is preliminary data.</text>
</comment>
<dbReference type="Gene3D" id="3.40.50.300">
    <property type="entry name" value="P-loop containing nucleotide triphosphate hydrolases"/>
    <property type="match status" value="1"/>
</dbReference>
<dbReference type="GO" id="GO:0090374">
    <property type="term" value="P:oligopeptide export from mitochondrion"/>
    <property type="evidence" value="ECO:0007669"/>
    <property type="project" value="TreeGrafter"/>
</dbReference>
<feature type="transmembrane region" description="Helical" evidence="18">
    <location>
        <begin position="212"/>
        <end position="231"/>
    </location>
</feature>
<keyword evidence="11 18" id="KW-1133">Transmembrane helix</keyword>
<evidence type="ECO:0000256" key="7">
    <source>
        <dbReference type="ARBA" id="ARBA00022792"/>
    </source>
</evidence>
<dbReference type="OrthoDB" id="6500128at2759"/>
<evidence type="ECO:0000256" key="8">
    <source>
        <dbReference type="ARBA" id="ARBA00022840"/>
    </source>
</evidence>
<evidence type="ECO:0000256" key="16">
    <source>
        <dbReference type="ARBA" id="ARBA00041416"/>
    </source>
</evidence>
<name>A0A1W0WR54_HYPEX</name>
<dbReference type="Proteomes" id="UP000192578">
    <property type="component" value="Unassembled WGS sequence"/>
</dbReference>
<dbReference type="PANTHER" id="PTHR43394">
    <property type="entry name" value="ATP-DEPENDENT PERMEASE MDL1, MITOCHONDRIAL"/>
    <property type="match status" value="1"/>
</dbReference>
<feature type="domain" description="ABC transporter" evidence="19">
    <location>
        <begin position="484"/>
        <end position="721"/>
    </location>
</feature>
<evidence type="ECO:0000256" key="17">
    <source>
        <dbReference type="ARBA" id="ARBA00042968"/>
    </source>
</evidence>
<dbReference type="InterPro" id="IPR011527">
    <property type="entry name" value="ABC1_TM_dom"/>
</dbReference>
<evidence type="ECO:0000259" key="20">
    <source>
        <dbReference type="PROSITE" id="PS50929"/>
    </source>
</evidence>
<dbReference type="InterPro" id="IPR017871">
    <property type="entry name" value="ABC_transporter-like_CS"/>
</dbReference>
<evidence type="ECO:0000256" key="10">
    <source>
        <dbReference type="ARBA" id="ARBA00022958"/>
    </source>
</evidence>
<dbReference type="InterPro" id="IPR003439">
    <property type="entry name" value="ABC_transporter-like_ATP-bd"/>
</dbReference>
<evidence type="ECO:0000256" key="3">
    <source>
        <dbReference type="ARBA" id="ARBA00022448"/>
    </source>
</evidence>
<dbReference type="FunFam" id="1.20.1560.10:FF:000016">
    <property type="entry name" value="ATP-binding cassette sub-family B member 8, mitochondrial"/>
    <property type="match status" value="1"/>
</dbReference>
<evidence type="ECO:0000256" key="2">
    <source>
        <dbReference type="ARBA" id="ARBA00007577"/>
    </source>
</evidence>
<dbReference type="InterPro" id="IPR027417">
    <property type="entry name" value="P-loop_NTPase"/>
</dbReference>
<feature type="transmembrane region" description="Helical" evidence="18">
    <location>
        <begin position="81"/>
        <end position="100"/>
    </location>
</feature>
<evidence type="ECO:0000313" key="21">
    <source>
        <dbReference type="EMBL" id="OQV17684.1"/>
    </source>
</evidence>
<dbReference type="PROSITE" id="PS00211">
    <property type="entry name" value="ABC_TRANSPORTER_1"/>
    <property type="match status" value="1"/>
</dbReference>
<dbReference type="PANTHER" id="PTHR43394:SF17">
    <property type="entry name" value="MITOCHONDRIAL POTASSIUM CHANNEL ATP-BINDING SUBUNIT"/>
    <property type="match status" value="1"/>
</dbReference>
<keyword evidence="6" id="KW-0547">Nucleotide-binding</keyword>
<evidence type="ECO:0000256" key="1">
    <source>
        <dbReference type="ARBA" id="ARBA00004448"/>
    </source>
</evidence>
<keyword evidence="12" id="KW-0406">Ion transport</keyword>
<dbReference type="FunFam" id="3.40.50.300:FF:000403">
    <property type="entry name" value="ATP-binding cassette sub-family B member 8, mitochondrial"/>
    <property type="match status" value="1"/>
</dbReference>
<sequence length="732" mass="79504">MLLSLLRGPLVAAPRRHGVIFLQRGPFQIVSSLHPLPVPSSLSSHFTPSTTRSIRQLFTSCLRKCRLKSPPSAGTKSNNGSLLFAPSLLGCLGAYSVFAFHRKRAFCEAAAENRQQNRVQAFRDAQNESDVRRSAGGGGGGGTFDWRLFWQFLRPDLLLLLGAIACSVCLAVVNTQIPLLLGKLVNVIAQVAPKRSADYFGLVRDPVSKLCLTYLLHAGLTFVNIALLATVGERLAARLRLALFSNLLRQEIAFFDTRKTGELINRLSIDVQEFKHNFKACFVNGFKTLIQTVGGMYTLYNISPNMTCMLMIGLPTLVGIGGVLASGLRQLSRAAQAQVAHATDVAEEAVSQIRTVRAFAAEEPENRLYKDEVQRSMQLNEYLGCSIGVFQSLSNLVFNGAILAVIYAGGSYMAEGKMQPGDLMSFMVTSQAIQKSLASLSMLFGQAVSGISSGTRVFEFIKLEPGMRIKGGLKIPYHELIGNIRFKGVHFSYPSRPEHTVLAGLDFTIPAGQVVALCGPSGSGKSTVAALLEHFYEPSEGQITLDGKDIRHLDPSWLRGRVIGYISQEPTLFATSVIENIRYGRPDATDAEVIEAAQAANADEFISAFPNGYQTVLGERGVTVSGGQKQRIAIARALLKNPSILILDEATSALDSESEKFVQEALDRAAKGRTVLVIAHRLSTIQNANAIALMVNGQIAEIGDHASLMKQRGLYWQFVQHQARSSSSRATA</sequence>
<evidence type="ECO:0000256" key="11">
    <source>
        <dbReference type="ARBA" id="ARBA00022989"/>
    </source>
</evidence>
<comment type="subcellular location">
    <subcellularLocation>
        <location evidence="1">Mitochondrion inner membrane</location>
        <topology evidence="1">Multi-pass membrane protein</topology>
    </subcellularLocation>
</comment>
<accession>A0A1W0WR54</accession>
<evidence type="ECO:0000256" key="14">
    <source>
        <dbReference type="ARBA" id="ARBA00023136"/>
    </source>
</evidence>
<protein>
    <recommendedName>
        <fullName evidence="15">Mitochondrial potassium channel ATP-binding subunit</fullName>
    </recommendedName>
    <alternativeName>
        <fullName evidence="17">ATP-binding cassette sub-family B member 8, mitochondrial</fullName>
    </alternativeName>
    <alternativeName>
        <fullName evidence="16">Mitochondrial sulfonylurea-receptor</fullName>
    </alternativeName>
</protein>
<reference evidence="22" key="1">
    <citation type="submission" date="2017-01" db="EMBL/GenBank/DDBJ databases">
        <title>Comparative genomics of anhydrobiosis in the tardigrade Hypsibius dujardini.</title>
        <authorList>
            <person name="Yoshida Y."/>
            <person name="Koutsovoulos G."/>
            <person name="Laetsch D."/>
            <person name="Stevens L."/>
            <person name="Kumar S."/>
            <person name="Horikawa D."/>
            <person name="Ishino K."/>
            <person name="Komine S."/>
            <person name="Tomita M."/>
            <person name="Blaxter M."/>
            <person name="Arakawa K."/>
        </authorList>
    </citation>
    <scope>NUCLEOTIDE SEQUENCE [LARGE SCALE GENOMIC DNA]</scope>
    <source>
        <strain evidence="22">Z151</strain>
    </source>
</reference>
<keyword evidence="14 18" id="KW-0472">Membrane</keyword>
<dbReference type="CDD" id="cd03249">
    <property type="entry name" value="ABC_MTABC3_MDL1_MDL2"/>
    <property type="match status" value="1"/>
</dbReference>
<keyword evidence="22" id="KW-1185">Reference proteome</keyword>
<evidence type="ECO:0000256" key="15">
    <source>
        <dbReference type="ARBA" id="ARBA00040439"/>
    </source>
</evidence>
<evidence type="ECO:0000256" key="18">
    <source>
        <dbReference type="SAM" id="Phobius"/>
    </source>
</evidence>
<dbReference type="GO" id="GO:0005743">
    <property type="term" value="C:mitochondrial inner membrane"/>
    <property type="evidence" value="ECO:0007669"/>
    <property type="project" value="UniProtKB-SubCell"/>
</dbReference>
<dbReference type="CDD" id="cd18574">
    <property type="entry name" value="ABC_6TM_ABCB8_like"/>
    <property type="match status" value="1"/>
</dbReference>
<dbReference type="GO" id="GO:0015421">
    <property type="term" value="F:ABC-type oligopeptide transporter activity"/>
    <property type="evidence" value="ECO:0007669"/>
    <property type="project" value="TreeGrafter"/>
</dbReference>
<evidence type="ECO:0000256" key="6">
    <source>
        <dbReference type="ARBA" id="ARBA00022741"/>
    </source>
</evidence>
<keyword evidence="7" id="KW-0999">Mitochondrion inner membrane</keyword>
<evidence type="ECO:0000256" key="12">
    <source>
        <dbReference type="ARBA" id="ARBA00023065"/>
    </source>
</evidence>
<gene>
    <name evidence="21" type="ORF">BV898_08306</name>
</gene>
<feature type="domain" description="ABC transmembrane type-1" evidence="20">
    <location>
        <begin position="161"/>
        <end position="449"/>
    </location>
</feature>
<evidence type="ECO:0000259" key="19">
    <source>
        <dbReference type="PROSITE" id="PS50893"/>
    </source>
</evidence>
<dbReference type="SMART" id="SM00382">
    <property type="entry name" value="AAA"/>
    <property type="match status" value="1"/>
</dbReference>
<dbReference type="SUPFAM" id="SSF52540">
    <property type="entry name" value="P-loop containing nucleoside triphosphate hydrolases"/>
    <property type="match status" value="1"/>
</dbReference>
<proteinExistence type="inferred from homology"/>
<keyword evidence="9" id="KW-0809">Transit peptide</keyword>
<feature type="transmembrane region" description="Helical" evidence="18">
    <location>
        <begin position="306"/>
        <end position="328"/>
    </location>
</feature>
<dbReference type="SUPFAM" id="SSF90123">
    <property type="entry name" value="ABC transporter transmembrane region"/>
    <property type="match status" value="1"/>
</dbReference>
<evidence type="ECO:0000313" key="22">
    <source>
        <dbReference type="Proteomes" id="UP000192578"/>
    </source>
</evidence>
<organism evidence="21 22">
    <name type="scientific">Hypsibius exemplaris</name>
    <name type="common">Freshwater tardigrade</name>
    <dbReference type="NCBI Taxonomy" id="2072580"/>
    <lineage>
        <taxon>Eukaryota</taxon>
        <taxon>Metazoa</taxon>
        <taxon>Ecdysozoa</taxon>
        <taxon>Tardigrada</taxon>
        <taxon>Eutardigrada</taxon>
        <taxon>Parachela</taxon>
        <taxon>Hypsibioidea</taxon>
        <taxon>Hypsibiidae</taxon>
        <taxon>Hypsibius</taxon>
    </lineage>
</organism>
<keyword evidence="8 21" id="KW-0067">ATP-binding</keyword>
<keyword evidence="5 18" id="KW-0812">Transmembrane</keyword>
<dbReference type="InterPro" id="IPR003593">
    <property type="entry name" value="AAA+_ATPase"/>
</dbReference>
<keyword evidence="13" id="KW-0496">Mitochondrion</keyword>
<evidence type="ECO:0000256" key="13">
    <source>
        <dbReference type="ARBA" id="ARBA00023128"/>
    </source>
</evidence>
<keyword evidence="3" id="KW-0813">Transport</keyword>
<dbReference type="GO" id="GO:0005524">
    <property type="term" value="F:ATP binding"/>
    <property type="evidence" value="ECO:0007669"/>
    <property type="project" value="UniProtKB-KW"/>
</dbReference>
<keyword evidence="4" id="KW-0633">Potassium transport</keyword>
<dbReference type="PROSITE" id="PS50893">
    <property type="entry name" value="ABC_TRANSPORTER_2"/>
    <property type="match status" value="1"/>
</dbReference>
<dbReference type="EMBL" id="MTYJ01000058">
    <property type="protein sequence ID" value="OQV17684.1"/>
    <property type="molecule type" value="Genomic_DNA"/>
</dbReference>
<dbReference type="Pfam" id="PF00005">
    <property type="entry name" value="ABC_tran"/>
    <property type="match status" value="1"/>
</dbReference>
<evidence type="ECO:0000256" key="5">
    <source>
        <dbReference type="ARBA" id="ARBA00022692"/>
    </source>
</evidence>
<dbReference type="PROSITE" id="PS50929">
    <property type="entry name" value="ABC_TM1F"/>
    <property type="match status" value="1"/>
</dbReference>
<evidence type="ECO:0000256" key="9">
    <source>
        <dbReference type="ARBA" id="ARBA00022946"/>
    </source>
</evidence>
<comment type="similarity">
    <text evidence="2">Belongs to the ABC transporter superfamily. ABCB family. Multidrug resistance exporter (TC 3.A.1.201) subfamily.</text>
</comment>
<dbReference type="InterPro" id="IPR036640">
    <property type="entry name" value="ABC1_TM_sf"/>
</dbReference>
<feature type="transmembrane region" description="Helical" evidence="18">
    <location>
        <begin position="157"/>
        <end position="177"/>
    </location>
</feature>
<dbReference type="Gene3D" id="1.20.1560.10">
    <property type="entry name" value="ABC transporter type 1, transmembrane domain"/>
    <property type="match status" value="1"/>
</dbReference>
<dbReference type="InterPro" id="IPR039421">
    <property type="entry name" value="Type_1_exporter"/>
</dbReference>
<dbReference type="GO" id="GO:0016887">
    <property type="term" value="F:ATP hydrolysis activity"/>
    <property type="evidence" value="ECO:0007669"/>
    <property type="project" value="InterPro"/>
</dbReference>
<dbReference type="GO" id="GO:0006813">
    <property type="term" value="P:potassium ion transport"/>
    <property type="evidence" value="ECO:0007669"/>
    <property type="project" value="UniProtKB-KW"/>
</dbReference>
<dbReference type="Pfam" id="PF00664">
    <property type="entry name" value="ABC_membrane"/>
    <property type="match status" value="1"/>
</dbReference>
<keyword evidence="10" id="KW-0630">Potassium</keyword>
<dbReference type="AlphaFoldDB" id="A0A1W0WR54"/>
<evidence type="ECO:0000256" key="4">
    <source>
        <dbReference type="ARBA" id="ARBA00022538"/>
    </source>
</evidence>